<organism evidence="1 2">
    <name type="scientific">Armillaria ostoyae</name>
    <name type="common">Armillaria root rot fungus</name>
    <dbReference type="NCBI Taxonomy" id="47428"/>
    <lineage>
        <taxon>Eukaryota</taxon>
        <taxon>Fungi</taxon>
        <taxon>Dikarya</taxon>
        <taxon>Basidiomycota</taxon>
        <taxon>Agaricomycotina</taxon>
        <taxon>Agaricomycetes</taxon>
        <taxon>Agaricomycetidae</taxon>
        <taxon>Agaricales</taxon>
        <taxon>Marasmiineae</taxon>
        <taxon>Physalacriaceae</taxon>
        <taxon>Armillaria</taxon>
    </lineage>
</organism>
<evidence type="ECO:0008006" key="3">
    <source>
        <dbReference type="Google" id="ProtNLM"/>
    </source>
</evidence>
<dbReference type="Proteomes" id="UP000219338">
    <property type="component" value="Unassembled WGS sequence"/>
</dbReference>
<keyword evidence="2" id="KW-1185">Reference proteome</keyword>
<name>A0A284RTT3_ARMOS</name>
<dbReference type="EMBL" id="FUEG01000016">
    <property type="protein sequence ID" value="SJL12178.1"/>
    <property type="molecule type" value="Genomic_DNA"/>
</dbReference>
<protein>
    <recommendedName>
        <fullName evidence="3">F-box domain-containing protein</fullName>
    </recommendedName>
</protein>
<evidence type="ECO:0000313" key="1">
    <source>
        <dbReference type="EMBL" id="SJL12178.1"/>
    </source>
</evidence>
<dbReference type="OrthoDB" id="2870947at2759"/>
<dbReference type="STRING" id="47428.A0A284RTT3"/>
<dbReference type="OMA" id="WSAARDC"/>
<sequence>MRLPPELTDIIIDELSRDHPTLRSCSLISKAFLPRSRIHLFRHVTLSLSSDSRRFCDLLSAAPFIAPLVKSLRIEEGKYDSDWSDWSLWSAARDCQWVCDDPVLPIILSSLPNLASFTVGAIYFKTFSPPHLSFAHALSTKAVSLTTLNIDCAHFDDLLDLLEMLATFANLKILRLGSITAAAPFLTSADRLPLGIEEIEADMESSSEVVEMFLLRVQLEKLKRLSVTNVQNIELLSSLIDMTRGSLEVLEVELPIEYGSCSHVFLLYSGIDCWILSKSMFFARHEPSRVAVDQIVRVFVDGLVGKGIQDGNSGVDHVGCRELRHPIELGIMRSIASHTMDL</sequence>
<evidence type="ECO:0000313" key="2">
    <source>
        <dbReference type="Proteomes" id="UP000219338"/>
    </source>
</evidence>
<reference evidence="2" key="1">
    <citation type="journal article" date="2017" name="Nat. Ecol. Evol.">
        <title>Genome expansion and lineage-specific genetic innovations in the forest pathogenic fungi Armillaria.</title>
        <authorList>
            <person name="Sipos G."/>
            <person name="Prasanna A.N."/>
            <person name="Walter M.C."/>
            <person name="O'Connor E."/>
            <person name="Balint B."/>
            <person name="Krizsan K."/>
            <person name="Kiss B."/>
            <person name="Hess J."/>
            <person name="Varga T."/>
            <person name="Slot J."/>
            <person name="Riley R."/>
            <person name="Boka B."/>
            <person name="Rigling D."/>
            <person name="Barry K."/>
            <person name="Lee J."/>
            <person name="Mihaltcheva S."/>
            <person name="LaButti K."/>
            <person name="Lipzen A."/>
            <person name="Waldron R."/>
            <person name="Moloney N.M."/>
            <person name="Sperisen C."/>
            <person name="Kredics L."/>
            <person name="Vagvoelgyi C."/>
            <person name="Patrignani A."/>
            <person name="Fitzpatrick D."/>
            <person name="Nagy I."/>
            <person name="Doyle S."/>
            <person name="Anderson J.B."/>
            <person name="Grigoriev I.V."/>
            <person name="Gueldener U."/>
            <person name="Muensterkoetter M."/>
            <person name="Nagy L.G."/>
        </authorList>
    </citation>
    <scope>NUCLEOTIDE SEQUENCE [LARGE SCALE GENOMIC DNA]</scope>
    <source>
        <strain evidence="2">C18/9</strain>
    </source>
</reference>
<accession>A0A284RTT3</accession>
<gene>
    <name evidence="1" type="ORF">ARMOST_15600</name>
</gene>
<proteinExistence type="predicted"/>
<dbReference type="AlphaFoldDB" id="A0A284RTT3"/>